<dbReference type="GeneID" id="82891561"/>
<proteinExistence type="predicted"/>
<keyword evidence="2" id="KW-1185">Reference proteome</keyword>
<protein>
    <submittedName>
        <fullName evidence="1">Nucleotidyltransferase domain-containing protein</fullName>
    </submittedName>
</protein>
<name>A0ABY5UYF0_9BACT</name>
<evidence type="ECO:0000313" key="2">
    <source>
        <dbReference type="Proteomes" id="UP001059295"/>
    </source>
</evidence>
<reference evidence="1" key="1">
    <citation type="journal article" date="2022" name="Cell">
        <title>Design, construction, and in vivo augmentation of a complex gut microbiome.</title>
        <authorList>
            <person name="Cheng A.G."/>
            <person name="Ho P.Y."/>
            <person name="Aranda-Diaz A."/>
            <person name="Jain S."/>
            <person name="Yu F.B."/>
            <person name="Meng X."/>
            <person name="Wang M."/>
            <person name="Iakiviak M."/>
            <person name="Nagashima K."/>
            <person name="Zhao A."/>
            <person name="Murugkar P."/>
            <person name="Patil A."/>
            <person name="Atabakhsh K."/>
            <person name="Weakley A."/>
            <person name="Yan J."/>
            <person name="Brumbaugh A.R."/>
            <person name="Higginbottom S."/>
            <person name="Dimas A."/>
            <person name="Shiver A.L."/>
            <person name="Deutschbauer A."/>
            <person name="Neff N."/>
            <person name="Sonnenburg J.L."/>
            <person name="Huang K.C."/>
            <person name="Fischbach M.A."/>
        </authorList>
    </citation>
    <scope>NUCLEOTIDE SEQUENCE</scope>
    <source>
        <strain evidence="1">AP11</strain>
    </source>
</reference>
<accession>A0ABY5UYF0</accession>
<sequence length="197" mass="22783">MKNDSYEAIADRNRRRAWQVVDELNLVKIWEAAGARVNPVGSLATGLLAKHLDIDFHIYSEPPLLPSGFAAMARVAENASVRRIECVNLLHTDEKCVEWHAWYEDRDSELWQIDMIHIEAGSAYDGYFERFARRLQRALTPEMRQAVLRLKFETPDHEKISGVEIYRAVVQGGVRTRAELERWRAEHPLTGISEWMP</sequence>
<organism evidence="1 2">
    <name type="scientific">Alistipes ihumii AP11</name>
    <dbReference type="NCBI Taxonomy" id="1211813"/>
    <lineage>
        <taxon>Bacteria</taxon>
        <taxon>Pseudomonadati</taxon>
        <taxon>Bacteroidota</taxon>
        <taxon>Bacteroidia</taxon>
        <taxon>Bacteroidales</taxon>
        <taxon>Rikenellaceae</taxon>
        <taxon>Alistipes</taxon>
    </lineage>
</organism>
<dbReference type="RefSeq" id="WP_019246813.1">
    <property type="nucleotide sequence ID" value="NZ_CAPH01000018.1"/>
</dbReference>
<dbReference type="Proteomes" id="UP001059295">
    <property type="component" value="Chromosome"/>
</dbReference>
<evidence type="ECO:0000313" key="1">
    <source>
        <dbReference type="EMBL" id="UWN56499.1"/>
    </source>
</evidence>
<dbReference type="EMBL" id="CP102294">
    <property type="protein sequence ID" value="UWN56499.1"/>
    <property type="molecule type" value="Genomic_DNA"/>
</dbReference>
<gene>
    <name evidence="1" type="ORF">NQ491_07465</name>
</gene>